<evidence type="ECO:0000259" key="2">
    <source>
        <dbReference type="Pfam" id="PF00185"/>
    </source>
</evidence>
<dbReference type="GO" id="GO:0019240">
    <property type="term" value="P:citrulline biosynthetic process"/>
    <property type="evidence" value="ECO:0007669"/>
    <property type="project" value="TreeGrafter"/>
</dbReference>
<sequence length="272" mass="28497">MVRHLIRLDDWTLDDAAAVFALAGEYARGAGPALRGAAAMFFPPTSLRTRASFERGAALAGMQPVVFPPESLDKDEALEDVAGYLAQFVDVLVVRHPRLAVLEALAAADAVPVVNAMTAENHPCEVLGDLWALTGGSGVEALRVRFVGGDGNIARAWAEASRLFGFDLVQCCPSQLATPGTAWTDDLRAAVADADVVVADGPGAHAEALAPYRVTAEVLSWAPSGVRFAPCPPFVRGRELDADALTTGAFVGYGAKRALLPVQQAVLAYCTG</sequence>
<evidence type="ECO:0000313" key="5">
    <source>
        <dbReference type="Proteomes" id="UP000539146"/>
    </source>
</evidence>
<keyword evidence="1 4" id="KW-0808">Transferase</keyword>
<dbReference type="InterPro" id="IPR002292">
    <property type="entry name" value="Orn/put_carbamltrans"/>
</dbReference>
<dbReference type="GO" id="GO:0042450">
    <property type="term" value="P:L-arginine biosynthetic process via ornithine"/>
    <property type="evidence" value="ECO:0007669"/>
    <property type="project" value="TreeGrafter"/>
</dbReference>
<organism evidence="4 5">
    <name type="scientific">Curtobacterium citreum</name>
    <dbReference type="NCBI Taxonomy" id="2036"/>
    <lineage>
        <taxon>Bacteria</taxon>
        <taxon>Bacillati</taxon>
        <taxon>Actinomycetota</taxon>
        <taxon>Actinomycetes</taxon>
        <taxon>Micrococcales</taxon>
        <taxon>Microbacteriaceae</taxon>
        <taxon>Curtobacterium</taxon>
    </lineage>
</organism>
<evidence type="ECO:0000256" key="1">
    <source>
        <dbReference type="ARBA" id="ARBA00022679"/>
    </source>
</evidence>
<comment type="caution">
    <text evidence="4">The sequence shown here is derived from an EMBL/GenBank/DDBJ whole genome shotgun (WGS) entry which is preliminary data.</text>
</comment>
<accession>A0A850DSR1</accession>
<protein>
    <submittedName>
        <fullName evidence="4">Ornithine carbamoyltransferase</fullName>
    </submittedName>
</protein>
<dbReference type="Pfam" id="PF00185">
    <property type="entry name" value="OTCace"/>
    <property type="match status" value="1"/>
</dbReference>
<feature type="domain" description="Aspartate/ornithine carbamoyltransferase Asp/Orn-binding" evidence="2">
    <location>
        <begin position="142"/>
        <end position="269"/>
    </location>
</feature>
<dbReference type="PANTHER" id="PTHR45753">
    <property type="entry name" value="ORNITHINE CARBAMOYLTRANSFERASE, MITOCHONDRIAL"/>
    <property type="match status" value="1"/>
</dbReference>
<proteinExistence type="predicted"/>
<evidence type="ECO:0000259" key="3">
    <source>
        <dbReference type="Pfam" id="PF02729"/>
    </source>
</evidence>
<gene>
    <name evidence="4" type="ORF">HP467_05550</name>
</gene>
<dbReference type="Gene3D" id="3.40.50.1370">
    <property type="entry name" value="Aspartate/ornithine carbamoyltransferase"/>
    <property type="match status" value="2"/>
</dbReference>
<dbReference type="AlphaFoldDB" id="A0A850DSR1"/>
<evidence type="ECO:0000313" key="4">
    <source>
        <dbReference type="EMBL" id="NUU27578.1"/>
    </source>
</evidence>
<dbReference type="Pfam" id="PF02729">
    <property type="entry name" value="OTCace_N"/>
    <property type="match status" value="1"/>
</dbReference>
<feature type="domain" description="Aspartate/ornithine carbamoyltransferase carbamoyl-P binding" evidence="3">
    <location>
        <begin position="3"/>
        <end position="132"/>
    </location>
</feature>
<dbReference type="InterPro" id="IPR036901">
    <property type="entry name" value="Asp/Orn_carbamoylTrfase_sf"/>
</dbReference>
<dbReference type="EMBL" id="JABMCG010000091">
    <property type="protein sequence ID" value="NUU27578.1"/>
    <property type="molecule type" value="Genomic_DNA"/>
</dbReference>
<dbReference type="Proteomes" id="UP000539146">
    <property type="component" value="Unassembled WGS sequence"/>
</dbReference>
<dbReference type="PRINTS" id="PR00102">
    <property type="entry name" value="OTCASE"/>
</dbReference>
<dbReference type="InterPro" id="IPR006132">
    <property type="entry name" value="Asp/Orn_carbamoyltranf_P-bd"/>
</dbReference>
<name>A0A850DSR1_9MICO</name>
<dbReference type="PANTHER" id="PTHR45753:SF3">
    <property type="entry name" value="ORNITHINE TRANSCARBAMYLASE, MITOCHONDRIAL"/>
    <property type="match status" value="1"/>
</dbReference>
<reference evidence="4 5" key="1">
    <citation type="submission" date="2020-05" db="EMBL/GenBank/DDBJ databases">
        <title>Genome Sequencing of Type Strains.</title>
        <authorList>
            <person name="Lemaire J.F."/>
            <person name="Inderbitzin P."/>
            <person name="Gregorio O.A."/>
            <person name="Collins S.B."/>
            <person name="Wespe N."/>
            <person name="Knight-Connoni V."/>
        </authorList>
    </citation>
    <scope>NUCLEOTIDE SEQUENCE [LARGE SCALE GENOMIC DNA]</scope>
    <source>
        <strain evidence="4 5">DSM 20512</strain>
    </source>
</reference>
<dbReference type="GO" id="GO:0004585">
    <property type="term" value="F:ornithine carbamoyltransferase activity"/>
    <property type="evidence" value="ECO:0007669"/>
    <property type="project" value="TreeGrafter"/>
</dbReference>
<dbReference type="GO" id="GO:0016597">
    <property type="term" value="F:amino acid binding"/>
    <property type="evidence" value="ECO:0007669"/>
    <property type="project" value="InterPro"/>
</dbReference>
<dbReference type="InterPro" id="IPR006131">
    <property type="entry name" value="Asp_carbamoyltransf_Asp/Orn-bd"/>
</dbReference>
<dbReference type="SUPFAM" id="SSF53671">
    <property type="entry name" value="Aspartate/ornithine carbamoyltransferase"/>
    <property type="match status" value="1"/>
</dbReference>